<sequence>ILTEMSVKVANKSVDRIATTVGGGGESAKTGIQRTTINAKELRRGNSVSGGISLILEQSEAVRESMDGFAVALLEVVELVIDAVVRVGLAILTFCPGSSFTNHKGEILHPHATRHAGCLNRLAETGLGRLVERTKEKKPSLTVGQISLDDLLIETVERVWRREKGPPIHQGGLEVGVEKAAHPGFGSRRCVFGAELLVQVGECQVLKIFDRAKVEELEKRPGFSTMCHD</sequence>
<name>A0A7J6KNR4_PEROL</name>
<dbReference type="EMBL" id="JABAHT010001887">
    <property type="protein sequence ID" value="KAF4648229.1"/>
    <property type="molecule type" value="Genomic_DNA"/>
</dbReference>
<organism evidence="1 2">
    <name type="scientific">Perkinsus olseni</name>
    <name type="common">Perkinsus atlanticus</name>
    <dbReference type="NCBI Taxonomy" id="32597"/>
    <lineage>
        <taxon>Eukaryota</taxon>
        <taxon>Sar</taxon>
        <taxon>Alveolata</taxon>
        <taxon>Perkinsozoa</taxon>
        <taxon>Perkinsea</taxon>
        <taxon>Perkinsida</taxon>
        <taxon>Perkinsidae</taxon>
        <taxon>Perkinsus</taxon>
    </lineage>
</organism>
<protein>
    <submittedName>
        <fullName evidence="1">Uncharacterized protein</fullName>
    </submittedName>
</protein>
<gene>
    <name evidence="1" type="ORF">FOZ61_002972</name>
</gene>
<evidence type="ECO:0000313" key="2">
    <source>
        <dbReference type="Proteomes" id="UP000570595"/>
    </source>
</evidence>
<proteinExistence type="predicted"/>
<reference evidence="1 2" key="1">
    <citation type="submission" date="2020-04" db="EMBL/GenBank/DDBJ databases">
        <title>Perkinsus olseni comparative genomics.</title>
        <authorList>
            <person name="Bogema D.R."/>
        </authorList>
    </citation>
    <scope>NUCLEOTIDE SEQUENCE [LARGE SCALE GENOMIC DNA]</scope>
    <source>
        <strain evidence="1">ATCC PRA-179</strain>
    </source>
</reference>
<dbReference type="Proteomes" id="UP000570595">
    <property type="component" value="Unassembled WGS sequence"/>
</dbReference>
<dbReference type="AlphaFoldDB" id="A0A7J6KNR4"/>
<comment type="caution">
    <text evidence="1">The sequence shown here is derived from an EMBL/GenBank/DDBJ whole genome shotgun (WGS) entry which is preliminary data.</text>
</comment>
<accession>A0A7J6KNR4</accession>
<feature type="non-terminal residue" evidence="1">
    <location>
        <position position="229"/>
    </location>
</feature>
<evidence type="ECO:0000313" key="1">
    <source>
        <dbReference type="EMBL" id="KAF4648229.1"/>
    </source>
</evidence>